<dbReference type="GO" id="GO:0005524">
    <property type="term" value="F:ATP binding"/>
    <property type="evidence" value="ECO:0007669"/>
    <property type="project" value="TreeGrafter"/>
</dbReference>
<sequence>MPQLRDSTNSPSSLPSLADAGVMGGVAATTDGAVLGGGADATGCVPAFEGFDRIFGLETEYGVSVTGAGRPVDAGDVAMRMFRPIVSRSRSTNTYLTNGSRLYLDVGSHPEYATAEARDPMGALEQDLAGEQVMARLASQAQHDLREASGGANGETSRETLAVHVYKNNADSAGHSFGCHENYLVRRYVPLEQVEHELLPFLITRQLYTGAGRVTDDGFEITQRADFLDEAVSSATTRARPMVNTRDEPHADPDAYRRLHVIIGDSNRSQWATWMKLAVTHLVLCVIEESARLGVPSGFDAFTLADPGEANRAVSRDLTCRTARLRLAHPLDGSGDDADVDGGTADGAATGDDGTITALDIQYRYLAIVERFIADHDAAMRAALPDGVLTRILDEWHAVLDALRDGERDRIADRVDWAAKLRLFEALHARAGRVPQTRLAQLDMDYHDIASGTLYESMLRRGAIRRLADDATVECALREPPADTRAALRGRFVAAALAAGAKFSCDWTRLTLTSPEHREAVILDPFGSEPTDDCRRLMAALD</sequence>
<proteinExistence type="predicted"/>
<dbReference type="GO" id="GO:0019941">
    <property type="term" value="P:modification-dependent protein catabolic process"/>
    <property type="evidence" value="ECO:0007669"/>
    <property type="project" value="InterPro"/>
</dbReference>
<organism evidence="1 2">
    <name type="scientific">Bifidobacterium samirii</name>
    <dbReference type="NCBI Taxonomy" id="2306974"/>
    <lineage>
        <taxon>Bacteria</taxon>
        <taxon>Bacillati</taxon>
        <taxon>Actinomycetota</taxon>
        <taxon>Actinomycetes</taxon>
        <taxon>Bifidobacteriales</taxon>
        <taxon>Bifidobacteriaceae</taxon>
        <taxon>Bifidobacterium</taxon>
    </lineage>
</organism>
<keyword evidence="1" id="KW-0436">Ligase</keyword>
<dbReference type="Proteomes" id="UP000287470">
    <property type="component" value="Unassembled WGS sequence"/>
</dbReference>
<keyword evidence="2" id="KW-1185">Reference proteome</keyword>
<gene>
    <name evidence="1" type="ORF">D2E24_1470</name>
</gene>
<name>A0A430FPD9_9BIFI</name>
<dbReference type="GO" id="GO:0070490">
    <property type="term" value="P:protein pupylation"/>
    <property type="evidence" value="ECO:0007669"/>
    <property type="project" value="TreeGrafter"/>
</dbReference>
<dbReference type="PANTHER" id="PTHR42307">
    <property type="entry name" value="PUP DEAMIDASE/DEPUPYLASE"/>
    <property type="match status" value="1"/>
</dbReference>
<dbReference type="GO" id="GO:0016874">
    <property type="term" value="F:ligase activity"/>
    <property type="evidence" value="ECO:0007669"/>
    <property type="project" value="UniProtKB-KW"/>
</dbReference>
<evidence type="ECO:0000313" key="2">
    <source>
        <dbReference type="Proteomes" id="UP000287470"/>
    </source>
</evidence>
<accession>A0A430FPD9</accession>
<dbReference type="PANTHER" id="PTHR42307:SF3">
    <property type="entry name" value="PUP--PROTEIN LIGASE"/>
    <property type="match status" value="1"/>
</dbReference>
<comment type="caution">
    <text evidence="1">The sequence shown here is derived from an EMBL/GenBank/DDBJ whole genome shotgun (WGS) entry which is preliminary data.</text>
</comment>
<dbReference type="AlphaFoldDB" id="A0A430FPD9"/>
<dbReference type="Pfam" id="PF03136">
    <property type="entry name" value="Pup_ligase"/>
    <property type="match status" value="1"/>
</dbReference>
<dbReference type="InterPro" id="IPR004347">
    <property type="entry name" value="Pup_ligase/deamidase"/>
</dbReference>
<protein>
    <submittedName>
        <fullName evidence="1">Pup--protein ligase</fullName>
    </submittedName>
</protein>
<evidence type="ECO:0000313" key="1">
    <source>
        <dbReference type="EMBL" id="RSX54700.1"/>
    </source>
</evidence>
<dbReference type="EMBL" id="QXGK01000015">
    <property type="protein sequence ID" value="RSX54700.1"/>
    <property type="molecule type" value="Genomic_DNA"/>
</dbReference>
<reference evidence="1 2" key="1">
    <citation type="submission" date="2018-09" db="EMBL/GenBank/DDBJ databases">
        <title>Characterization of the phylogenetic diversity of five novel species belonging to the genus Bifidobacterium.</title>
        <authorList>
            <person name="Lugli G.A."/>
            <person name="Duranti S."/>
            <person name="Milani C."/>
        </authorList>
    </citation>
    <scope>NUCLEOTIDE SEQUENCE [LARGE SCALE GENOMIC DNA]</scope>
    <source>
        <strain evidence="1 2">2033B</strain>
    </source>
</reference>
<dbReference type="GO" id="GO:0010498">
    <property type="term" value="P:proteasomal protein catabolic process"/>
    <property type="evidence" value="ECO:0007669"/>
    <property type="project" value="InterPro"/>
</dbReference>